<dbReference type="PANTHER" id="PTHR47485">
    <property type="entry name" value="THYLAKOID LUMENAL 17.4 KDA PROTEIN, CHLOROPLASTIC"/>
    <property type="match status" value="1"/>
</dbReference>
<feature type="region of interest" description="Disordered" evidence="5">
    <location>
        <begin position="191"/>
        <end position="248"/>
    </location>
</feature>
<dbReference type="GO" id="GO:1990904">
    <property type="term" value="C:ribonucleoprotein complex"/>
    <property type="evidence" value="ECO:0007669"/>
    <property type="project" value="UniProtKB-KW"/>
</dbReference>
<accession>A0AA36EMG5</accession>
<sequence>MASMALSIAALPIASSSLSFSRSCSPTAIPLASSSSSISLTSSVQPLIYCGRGDKKTAKGKRFNHSFGNARPRNKTKGRGPPRVPVPPAPPRKDRFDDGEENGTKVIRRGIGHILLPKKSTFSKELPLSSQQSTQHSPMASMALSIASSSLSCSCSCSPTAIPLASPSSSISLTSSIQPLIYCGRGDKKTAKGKRFNHSFGNARPRNNTNGRGPPKMPVPPASPRKDRFDDGEVSANPNDSISTSKENSSHFKKLRNIACGVLAVLALTTTSPVIAANQRLPPLSTDPERCERAFVGNTIGQANGVYDKAIDLRFCDYTNDKTNLKGKSLAAALMSDAKFDGADMTEVIMSKAYAVGASFKGTDFTNAVLDRVNFGKANLQGASFKNTVLSGSTFEGAQLQDVVFEDTIIGYIDLQKLCVNKTINEDSRLELGCRN</sequence>
<evidence type="ECO:0000256" key="1">
    <source>
        <dbReference type="ARBA" id="ARBA00010834"/>
    </source>
</evidence>
<dbReference type="Proteomes" id="UP001177003">
    <property type="component" value="Chromosome 9"/>
</dbReference>
<evidence type="ECO:0008006" key="9">
    <source>
        <dbReference type="Google" id="ProtNLM"/>
    </source>
</evidence>
<dbReference type="Gene3D" id="2.160.20.80">
    <property type="entry name" value="E3 ubiquitin-protein ligase SopA"/>
    <property type="match status" value="1"/>
</dbReference>
<evidence type="ECO:0000256" key="3">
    <source>
        <dbReference type="ARBA" id="ARBA00022980"/>
    </source>
</evidence>
<protein>
    <recommendedName>
        <fullName evidence="9">Thylakoid lumenal 17.4 kDa protein, chloroplastic</fullName>
    </recommendedName>
</protein>
<dbReference type="NCBIfam" id="TIGR04560">
    <property type="entry name" value="ribo_THX"/>
    <property type="match status" value="2"/>
</dbReference>
<feature type="region of interest" description="Disordered" evidence="5">
    <location>
        <begin position="55"/>
        <end position="101"/>
    </location>
</feature>
<evidence type="ECO:0000256" key="2">
    <source>
        <dbReference type="ARBA" id="ARBA00022737"/>
    </source>
</evidence>
<gene>
    <name evidence="7" type="ORF">LSALG_LOCUS41174</name>
</gene>
<dbReference type="PANTHER" id="PTHR47485:SF1">
    <property type="entry name" value="THYLAKOID LUMENAL 17.4 KDA PROTEIN, CHLOROPLASTIC"/>
    <property type="match status" value="1"/>
</dbReference>
<comment type="similarity">
    <text evidence="1">Belongs to the bacterial ribosomal protein bTHX family.</text>
</comment>
<dbReference type="SUPFAM" id="SSF141571">
    <property type="entry name" value="Pentapeptide repeat-like"/>
    <property type="match status" value="1"/>
</dbReference>
<evidence type="ECO:0000313" key="8">
    <source>
        <dbReference type="Proteomes" id="UP001177003"/>
    </source>
</evidence>
<organism evidence="7 8">
    <name type="scientific">Lactuca saligna</name>
    <name type="common">Willowleaf lettuce</name>
    <dbReference type="NCBI Taxonomy" id="75948"/>
    <lineage>
        <taxon>Eukaryota</taxon>
        <taxon>Viridiplantae</taxon>
        <taxon>Streptophyta</taxon>
        <taxon>Embryophyta</taxon>
        <taxon>Tracheophyta</taxon>
        <taxon>Spermatophyta</taxon>
        <taxon>Magnoliopsida</taxon>
        <taxon>eudicotyledons</taxon>
        <taxon>Gunneridae</taxon>
        <taxon>Pentapetalae</taxon>
        <taxon>asterids</taxon>
        <taxon>campanulids</taxon>
        <taxon>Asterales</taxon>
        <taxon>Asteraceae</taxon>
        <taxon>Cichorioideae</taxon>
        <taxon>Cichorieae</taxon>
        <taxon>Lactucinae</taxon>
        <taxon>Lactuca</taxon>
    </lineage>
</organism>
<keyword evidence="4" id="KW-0687">Ribonucleoprotein</keyword>
<reference evidence="7" key="1">
    <citation type="submission" date="2023-04" db="EMBL/GenBank/DDBJ databases">
        <authorList>
            <person name="Vijverberg K."/>
            <person name="Xiong W."/>
            <person name="Schranz E."/>
        </authorList>
    </citation>
    <scope>NUCLEOTIDE SEQUENCE</scope>
</reference>
<dbReference type="GO" id="GO:0005840">
    <property type="term" value="C:ribosome"/>
    <property type="evidence" value="ECO:0007669"/>
    <property type="project" value="UniProtKB-KW"/>
</dbReference>
<dbReference type="InterPro" id="IPR030826">
    <property type="entry name" value="Ribosomal_bTHX/bTHXc/bTHXm"/>
</dbReference>
<feature type="compositionally biased region" description="Polar residues" evidence="5">
    <location>
        <begin position="236"/>
        <end position="247"/>
    </location>
</feature>
<proteinExistence type="inferred from homology"/>
<dbReference type="Pfam" id="PF00805">
    <property type="entry name" value="Pentapeptide"/>
    <property type="match status" value="1"/>
</dbReference>
<evidence type="ECO:0000313" key="7">
    <source>
        <dbReference type="EMBL" id="CAI9302696.1"/>
    </source>
</evidence>
<dbReference type="Pfam" id="PF17067">
    <property type="entry name" value="RPS31"/>
    <property type="match status" value="2"/>
</dbReference>
<evidence type="ECO:0000256" key="4">
    <source>
        <dbReference type="ARBA" id="ARBA00023274"/>
    </source>
</evidence>
<dbReference type="EMBL" id="OX465085">
    <property type="protein sequence ID" value="CAI9302696.1"/>
    <property type="molecule type" value="Genomic_DNA"/>
</dbReference>
<keyword evidence="3" id="KW-0689">Ribosomal protein</keyword>
<feature type="chain" id="PRO_5041432648" description="Thylakoid lumenal 17.4 kDa protein, chloroplastic" evidence="6">
    <location>
        <begin position="17"/>
        <end position="436"/>
    </location>
</feature>
<keyword evidence="8" id="KW-1185">Reference proteome</keyword>
<keyword evidence="2" id="KW-0677">Repeat</keyword>
<dbReference type="AlphaFoldDB" id="A0AA36EMG5"/>
<feature type="signal peptide" evidence="6">
    <location>
        <begin position="1"/>
        <end position="16"/>
    </location>
</feature>
<evidence type="ECO:0000256" key="5">
    <source>
        <dbReference type="SAM" id="MobiDB-lite"/>
    </source>
</evidence>
<dbReference type="InterPro" id="IPR001646">
    <property type="entry name" value="5peptide_repeat"/>
</dbReference>
<name>A0AA36EMG5_LACSI</name>
<evidence type="ECO:0000256" key="6">
    <source>
        <dbReference type="SAM" id="SignalP"/>
    </source>
</evidence>
<keyword evidence="6" id="KW-0732">Signal</keyword>